<dbReference type="InterPro" id="IPR036890">
    <property type="entry name" value="HATPase_C_sf"/>
</dbReference>
<dbReference type="GO" id="GO:0046983">
    <property type="term" value="F:protein dimerization activity"/>
    <property type="evidence" value="ECO:0007669"/>
    <property type="project" value="InterPro"/>
</dbReference>
<dbReference type="EMBL" id="POTX01000036">
    <property type="protein sequence ID" value="PZF98667.1"/>
    <property type="molecule type" value="Genomic_DNA"/>
</dbReference>
<dbReference type="GO" id="GO:0016020">
    <property type="term" value="C:membrane"/>
    <property type="evidence" value="ECO:0007669"/>
    <property type="project" value="InterPro"/>
</dbReference>
<keyword evidence="4" id="KW-0808">Transferase</keyword>
<evidence type="ECO:0000256" key="1">
    <source>
        <dbReference type="ARBA" id="ARBA00000085"/>
    </source>
</evidence>
<dbReference type="Pfam" id="PF02518">
    <property type="entry name" value="HATPase_c"/>
    <property type="match status" value="1"/>
</dbReference>
<feature type="domain" description="Histidine kinase/HSP90-like ATPase" evidence="9">
    <location>
        <begin position="314"/>
        <end position="401"/>
    </location>
</feature>
<keyword evidence="6 11" id="KW-0418">Kinase</keyword>
<evidence type="ECO:0000313" key="11">
    <source>
        <dbReference type="EMBL" id="PZF98667.1"/>
    </source>
</evidence>
<dbReference type="InterPro" id="IPR050482">
    <property type="entry name" value="Sensor_HK_TwoCompSys"/>
</dbReference>
<evidence type="ECO:0000256" key="3">
    <source>
        <dbReference type="ARBA" id="ARBA00022553"/>
    </source>
</evidence>
<organism evidence="11 12">
    <name type="scientific">Micromonospora endophytica</name>
    <dbReference type="NCBI Taxonomy" id="515350"/>
    <lineage>
        <taxon>Bacteria</taxon>
        <taxon>Bacillati</taxon>
        <taxon>Actinomycetota</taxon>
        <taxon>Actinomycetes</taxon>
        <taxon>Micromonosporales</taxon>
        <taxon>Micromonosporaceae</taxon>
        <taxon>Micromonospora</taxon>
    </lineage>
</organism>
<dbReference type="OrthoDB" id="227596at2"/>
<reference evidence="11 12" key="1">
    <citation type="submission" date="2018-01" db="EMBL/GenBank/DDBJ databases">
        <title>Draft genome sequence of Jishengella endophytica.</title>
        <authorList>
            <person name="Sahin N."/>
            <person name="Ay H."/>
            <person name="Saygin H."/>
        </authorList>
    </citation>
    <scope>NUCLEOTIDE SEQUENCE [LARGE SCALE GENOMIC DNA]</scope>
    <source>
        <strain evidence="11 12">DSM 45430</strain>
    </source>
</reference>
<dbReference type="AlphaFoldDB" id="A0A2W2DFP0"/>
<dbReference type="GO" id="GO:0005524">
    <property type="term" value="F:ATP binding"/>
    <property type="evidence" value="ECO:0007669"/>
    <property type="project" value="UniProtKB-KW"/>
</dbReference>
<keyword evidence="12" id="KW-1185">Reference proteome</keyword>
<sequence length="402" mass="43540">MVWTLRTLARVKDGTWSWSWLESTRARLSPYILTAVAFLSPFLSTTAGLRPYLQELAGLTGIPTSIQATVVGLSAAAAARFAPRRLWPLYLVATLDLFFRSSGLLVALASYLAATSYRRPRDLAIYAVAASGTMLIPTAATTLTSDGGGVVVLVWLPLMIGLLVAARRQVVAELRGRASQLQREQAARADQARAEERARIARDMHDVVAHHVSLMVLHAGALEISATDAATAAQAELIRNTGSEAMSQLRDVLGVLSSSPERDHRTYRVAAPVADPQPKLTDVDRLLDQARVAGLPVHRHDEGRPYVLHPMTEHAAYRIIQEALTNIRKHTHGSTARVTVRWLPTALEIQVDNTAGSLRRLTLPGSGLGLTGLRERVVLLGGEFSAQPAPTGGFSVWARMPS</sequence>
<evidence type="ECO:0000256" key="6">
    <source>
        <dbReference type="ARBA" id="ARBA00022777"/>
    </source>
</evidence>
<keyword evidence="3" id="KW-0597">Phosphoprotein</keyword>
<keyword evidence="8" id="KW-0902">Two-component regulatory system</keyword>
<evidence type="ECO:0000256" key="4">
    <source>
        <dbReference type="ARBA" id="ARBA00022679"/>
    </source>
</evidence>
<keyword evidence="5" id="KW-0547">Nucleotide-binding</keyword>
<proteinExistence type="predicted"/>
<keyword evidence="7" id="KW-0067">ATP-binding</keyword>
<evidence type="ECO:0000259" key="10">
    <source>
        <dbReference type="Pfam" id="PF07730"/>
    </source>
</evidence>
<evidence type="ECO:0000259" key="9">
    <source>
        <dbReference type="Pfam" id="PF02518"/>
    </source>
</evidence>
<dbReference type="EC" id="2.7.13.3" evidence="2"/>
<evidence type="ECO:0000256" key="5">
    <source>
        <dbReference type="ARBA" id="ARBA00022741"/>
    </source>
</evidence>
<evidence type="ECO:0000313" key="12">
    <source>
        <dbReference type="Proteomes" id="UP000248627"/>
    </source>
</evidence>
<evidence type="ECO:0000256" key="2">
    <source>
        <dbReference type="ARBA" id="ARBA00012438"/>
    </source>
</evidence>
<dbReference type="Pfam" id="PF07730">
    <property type="entry name" value="HisKA_3"/>
    <property type="match status" value="1"/>
</dbReference>
<accession>A0A2W2DFP0</accession>
<comment type="caution">
    <text evidence="11">The sequence shown here is derived from an EMBL/GenBank/DDBJ whole genome shotgun (WGS) entry which is preliminary data.</text>
</comment>
<comment type="catalytic activity">
    <reaction evidence="1">
        <text>ATP + protein L-histidine = ADP + protein N-phospho-L-histidine.</text>
        <dbReference type="EC" id="2.7.13.3"/>
    </reaction>
</comment>
<dbReference type="InterPro" id="IPR003594">
    <property type="entry name" value="HATPase_dom"/>
</dbReference>
<dbReference type="PANTHER" id="PTHR24421:SF10">
    <property type="entry name" value="NITRATE_NITRITE SENSOR PROTEIN NARQ"/>
    <property type="match status" value="1"/>
</dbReference>
<dbReference type="CDD" id="cd16917">
    <property type="entry name" value="HATPase_UhpB-NarQ-NarX-like"/>
    <property type="match status" value="1"/>
</dbReference>
<feature type="domain" description="Signal transduction histidine kinase subgroup 3 dimerisation and phosphoacceptor" evidence="10">
    <location>
        <begin position="196"/>
        <end position="258"/>
    </location>
</feature>
<dbReference type="Proteomes" id="UP000248627">
    <property type="component" value="Unassembled WGS sequence"/>
</dbReference>
<name>A0A2W2DFP0_9ACTN</name>
<dbReference type="InterPro" id="IPR011712">
    <property type="entry name" value="Sig_transdc_His_kin_sub3_dim/P"/>
</dbReference>
<dbReference type="SUPFAM" id="SSF55874">
    <property type="entry name" value="ATPase domain of HSP90 chaperone/DNA topoisomerase II/histidine kinase"/>
    <property type="match status" value="1"/>
</dbReference>
<evidence type="ECO:0000256" key="8">
    <source>
        <dbReference type="ARBA" id="ARBA00023012"/>
    </source>
</evidence>
<protein>
    <recommendedName>
        <fullName evidence="2">histidine kinase</fullName>
        <ecNumber evidence="2">2.7.13.3</ecNumber>
    </recommendedName>
</protein>
<dbReference type="GO" id="GO:0000155">
    <property type="term" value="F:phosphorelay sensor kinase activity"/>
    <property type="evidence" value="ECO:0007669"/>
    <property type="project" value="InterPro"/>
</dbReference>
<dbReference type="PANTHER" id="PTHR24421">
    <property type="entry name" value="NITRATE/NITRITE SENSOR PROTEIN NARX-RELATED"/>
    <property type="match status" value="1"/>
</dbReference>
<dbReference type="Gene3D" id="3.30.565.10">
    <property type="entry name" value="Histidine kinase-like ATPase, C-terminal domain"/>
    <property type="match status" value="1"/>
</dbReference>
<gene>
    <name evidence="11" type="ORF">C1I93_08285</name>
</gene>
<dbReference type="Gene3D" id="1.20.5.1930">
    <property type="match status" value="1"/>
</dbReference>
<evidence type="ECO:0000256" key="7">
    <source>
        <dbReference type="ARBA" id="ARBA00022840"/>
    </source>
</evidence>